<evidence type="ECO:0000313" key="1">
    <source>
        <dbReference type="EMBL" id="VDL76639.1"/>
    </source>
</evidence>
<proteinExistence type="predicted"/>
<evidence type="ECO:0000313" key="2">
    <source>
        <dbReference type="Proteomes" id="UP000271162"/>
    </source>
</evidence>
<dbReference type="Proteomes" id="UP000271162">
    <property type="component" value="Unassembled WGS sequence"/>
</dbReference>
<dbReference type="PANTHER" id="PTHR46238">
    <property type="entry name" value="REVERSE TRANSCRIPTASE DOMAIN-CONTAINING PROTEIN"/>
    <property type="match status" value="1"/>
</dbReference>
<name>A0A0N4Y9P3_NIPBR</name>
<accession>A0A0N4Y9P3</accession>
<keyword evidence="2" id="KW-1185">Reference proteome</keyword>
<dbReference type="PANTHER" id="PTHR46238:SF8">
    <property type="entry name" value="ENDONUCLEASE_EXONUCLEASE_PHOSPHATASE DOMAIN-CONTAINING PROTEIN"/>
    <property type="match status" value="1"/>
</dbReference>
<dbReference type="STRING" id="27835.A0A0N4Y9P3"/>
<dbReference type="AlphaFoldDB" id="A0A0N4Y9P3"/>
<organism evidence="3">
    <name type="scientific">Nippostrongylus brasiliensis</name>
    <name type="common">Rat hookworm</name>
    <dbReference type="NCBI Taxonomy" id="27835"/>
    <lineage>
        <taxon>Eukaryota</taxon>
        <taxon>Metazoa</taxon>
        <taxon>Ecdysozoa</taxon>
        <taxon>Nematoda</taxon>
        <taxon>Chromadorea</taxon>
        <taxon>Rhabditida</taxon>
        <taxon>Rhabditina</taxon>
        <taxon>Rhabditomorpha</taxon>
        <taxon>Strongyloidea</taxon>
        <taxon>Heligmosomidae</taxon>
        <taxon>Nippostrongylus</taxon>
    </lineage>
</organism>
<reference evidence="3" key="1">
    <citation type="submission" date="2017-02" db="UniProtKB">
        <authorList>
            <consortium name="WormBaseParasite"/>
        </authorList>
    </citation>
    <scope>IDENTIFICATION</scope>
</reference>
<sequence length="310" mass="34688">MSSIGGHTRTFKTHIVNVQVSTVYGEELQLEIQTKPIITNGFPGVNLSSIDVAFLKAKCICLANSMLRPINEVKTPTGLHIAKIVFGPTIYGKGVQQEEKKDGICYGMTSIQESSEQEILQKLFELEGLGISSEETQLDEIDGTELVRVSTFKYLGSTIACNGDLSGEVNVRVSSAWTKWHASTGVLCDRKIPERLKSKIYRTVIRPVALYGAECWPATREVERRLSVMEMKMLRWMAGVTRLDRKTNAEIRERFGVAPIPDKLREYRLRWYGHVLRASDDTVCKIGLGLNIQGTSPSDVRSSAGWIRYT</sequence>
<gene>
    <name evidence="1" type="ORF">NBR_LOCUS13050</name>
</gene>
<dbReference type="EMBL" id="UYSL01020929">
    <property type="protein sequence ID" value="VDL76639.1"/>
    <property type="molecule type" value="Genomic_DNA"/>
</dbReference>
<evidence type="ECO:0000313" key="3">
    <source>
        <dbReference type="WBParaSite" id="NBR_0001304901-mRNA-1"/>
    </source>
</evidence>
<reference evidence="1 2" key="2">
    <citation type="submission" date="2018-11" db="EMBL/GenBank/DDBJ databases">
        <authorList>
            <consortium name="Pathogen Informatics"/>
        </authorList>
    </citation>
    <scope>NUCLEOTIDE SEQUENCE [LARGE SCALE GENOMIC DNA]</scope>
</reference>
<protein>
    <submittedName>
        <fullName evidence="3">Reverse transcriptase</fullName>
    </submittedName>
</protein>
<dbReference type="WBParaSite" id="NBR_0001304901-mRNA-1">
    <property type="protein sequence ID" value="NBR_0001304901-mRNA-1"/>
    <property type="gene ID" value="NBR_0001304901"/>
</dbReference>